<dbReference type="InterPro" id="IPR013857">
    <property type="entry name" value="NADH-UbQ_OxRdtase-assoc_prot30"/>
</dbReference>
<evidence type="ECO:0000259" key="1">
    <source>
        <dbReference type="Pfam" id="PF08547"/>
    </source>
</evidence>
<proteinExistence type="predicted"/>
<dbReference type="WBParaSite" id="SCUD_0000398001-mRNA-1">
    <property type="protein sequence ID" value="SCUD_0000398001-mRNA-1"/>
    <property type="gene ID" value="SCUD_0000398001"/>
</dbReference>
<reference evidence="4" key="1">
    <citation type="submission" date="2016-06" db="UniProtKB">
        <authorList>
            <consortium name="WormBaseParasite"/>
        </authorList>
    </citation>
    <scope>IDENTIFICATION</scope>
</reference>
<name>A0A183JMP6_9TREM</name>
<reference evidence="2 3" key="2">
    <citation type="submission" date="2018-11" db="EMBL/GenBank/DDBJ databases">
        <authorList>
            <consortium name="Pathogen Informatics"/>
        </authorList>
    </citation>
    <scope>NUCLEOTIDE SEQUENCE [LARGE SCALE GENOMIC DNA]</scope>
    <source>
        <strain evidence="2">Dakar</strain>
        <strain evidence="3">Dakar, Senegal</strain>
    </source>
</reference>
<dbReference type="STRING" id="6186.A0A183JMP6"/>
<evidence type="ECO:0000313" key="3">
    <source>
        <dbReference type="Proteomes" id="UP000279833"/>
    </source>
</evidence>
<organism evidence="4">
    <name type="scientific">Schistosoma curassoni</name>
    <dbReference type="NCBI Taxonomy" id="6186"/>
    <lineage>
        <taxon>Eukaryota</taxon>
        <taxon>Metazoa</taxon>
        <taxon>Spiralia</taxon>
        <taxon>Lophotrochozoa</taxon>
        <taxon>Platyhelminthes</taxon>
        <taxon>Trematoda</taxon>
        <taxon>Digenea</taxon>
        <taxon>Strigeidida</taxon>
        <taxon>Schistosomatoidea</taxon>
        <taxon>Schistosomatidae</taxon>
        <taxon>Schistosoma</taxon>
    </lineage>
</organism>
<protein>
    <submittedName>
        <fullName evidence="4">CIA30 domain-containing protein</fullName>
    </submittedName>
</protein>
<dbReference type="Proteomes" id="UP000279833">
    <property type="component" value="Unassembled WGS sequence"/>
</dbReference>
<sequence>MSARLINSLTEFLSVSYQNGNWKYLRYRGNIYNSITQHLQSYEGIFSRNHDLANLTIFNFIDSNTTAFENWTEISDATLFGGRSKATLVRLKGQNESSFAGVDRIVADDVLPAYDGVIIDLHRQGLHSHFKLFFYGKSPDIPYETFFETTGKRQKIKLPFGNFTSCLPGTLQYNSALLHVSNISRIGIKAHEWNNQSGPGAVEIFSISTYKENQMPV</sequence>
<dbReference type="Pfam" id="PF08547">
    <property type="entry name" value="CIA30"/>
    <property type="match status" value="1"/>
</dbReference>
<keyword evidence="3" id="KW-1185">Reference proteome</keyword>
<evidence type="ECO:0000313" key="4">
    <source>
        <dbReference type="WBParaSite" id="SCUD_0000398001-mRNA-1"/>
    </source>
</evidence>
<dbReference type="EMBL" id="UZAK01004854">
    <property type="protein sequence ID" value="VDO85733.1"/>
    <property type="molecule type" value="Genomic_DNA"/>
</dbReference>
<dbReference type="AlphaFoldDB" id="A0A183JMP6"/>
<gene>
    <name evidence="2" type="ORF">SCUD_LOCUS3981</name>
</gene>
<accession>A0A183JMP6</accession>
<evidence type="ECO:0000313" key="2">
    <source>
        <dbReference type="EMBL" id="VDO85733.1"/>
    </source>
</evidence>
<feature type="domain" description="NADH:ubiquinone oxidoreductase intermediate-associated protein 30" evidence="1">
    <location>
        <begin position="66"/>
        <end position="204"/>
    </location>
</feature>